<dbReference type="AlphaFoldDB" id="A0A4R4XTE7"/>
<dbReference type="GO" id="GO:0032259">
    <property type="term" value="P:methylation"/>
    <property type="evidence" value="ECO:0007669"/>
    <property type="project" value="UniProtKB-KW"/>
</dbReference>
<dbReference type="InterPro" id="IPR013217">
    <property type="entry name" value="Methyltransf_12"/>
</dbReference>
<keyword evidence="2" id="KW-0489">Methyltransferase</keyword>
<dbReference type="OrthoDB" id="4528595at2"/>
<name>A0A4R4XTE7_9PSEU</name>
<dbReference type="Proteomes" id="UP000294947">
    <property type="component" value="Unassembled WGS sequence"/>
</dbReference>
<dbReference type="EMBL" id="SMKW01000141">
    <property type="protein sequence ID" value="TDD34563.1"/>
    <property type="molecule type" value="Genomic_DNA"/>
</dbReference>
<dbReference type="SUPFAM" id="SSF53335">
    <property type="entry name" value="S-adenosyl-L-methionine-dependent methyltransferases"/>
    <property type="match status" value="1"/>
</dbReference>
<reference evidence="2 3" key="1">
    <citation type="submission" date="2019-03" db="EMBL/GenBank/DDBJ databases">
        <title>Draft genome sequences of novel Actinobacteria.</title>
        <authorList>
            <person name="Sahin N."/>
            <person name="Ay H."/>
            <person name="Saygin H."/>
        </authorList>
    </citation>
    <scope>NUCLEOTIDE SEQUENCE [LARGE SCALE GENOMIC DNA]</scope>
    <source>
        <strain evidence="2 3">7K502</strain>
    </source>
</reference>
<accession>A0A4R4XTE7</accession>
<protein>
    <submittedName>
        <fullName evidence="2">Class I SAM-dependent methyltransferase</fullName>
    </submittedName>
</protein>
<evidence type="ECO:0000313" key="2">
    <source>
        <dbReference type="EMBL" id="TDD34563.1"/>
    </source>
</evidence>
<dbReference type="GO" id="GO:0008168">
    <property type="term" value="F:methyltransferase activity"/>
    <property type="evidence" value="ECO:0007669"/>
    <property type="project" value="UniProtKB-KW"/>
</dbReference>
<keyword evidence="3" id="KW-1185">Reference proteome</keyword>
<gene>
    <name evidence="2" type="ORF">E1288_44265</name>
</gene>
<dbReference type="Pfam" id="PF08242">
    <property type="entry name" value="Methyltransf_12"/>
    <property type="match status" value="1"/>
</dbReference>
<keyword evidence="2" id="KW-0808">Transferase</keyword>
<evidence type="ECO:0000313" key="3">
    <source>
        <dbReference type="Proteomes" id="UP000294947"/>
    </source>
</evidence>
<evidence type="ECO:0000259" key="1">
    <source>
        <dbReference type="Pfam" id="PF08242"/>
    </source>
</evidence>
<dbReference type="InterPro" id="IPR029063">
    <property type="entry name" value="SAM-dependent_MTases_sf"/>
</dbReference>
<dbReference type="CDD" id="cd02440">
    <property type="entry name" value="AdoMet_MTases"/>
    <property type="match status" value="1"/>
</dbReference>
<sequence length="254" mass="27540">MRGSAPSSHLRSLVTDEYAESAEYIDILISPFWDDFGPVLADAIKAIDPAGPVIDIGAGSGCGTLAIGDALPMAEIFAVEPSAGLRSALLAKVNAHESLRDRVTVLPEGFLEAELPDRLGLVVAMNVIGHFSSAERRDIWKLLAERLAPGGRAVLNLQPPSEAVDIPEALASTGSIGRRRYECRARAEPTGDGTLTWHMTYRTYQGDDVVDQREVSYSWHLVAEPQLRDELAQAGLRLHPLEPTDLGMYAITRT</sequence>
<organism evidence="2 3">
    <name type="scientific">Saccharopolyspora elongata</name>
    <dbReference type="NCBI Taxonomy" id="2530387"/>
    <lineage>
        <taxon>Bacteria</taxon>
        <taxon>Bacillati</taxon>
        <taxon>Actinomycetota</taxon>
        <taxon>Actinomycetes</taxon>
        <taxon>Pseudonocardiales</taxon>
        <taxon>Pseudonocardiaceae</taxon>
        <taxon>Saccharopolyspora</taxon>
    </lineage>
</organism>
<feature type="domain" description="Methyltransferase type 12" evidence="1">
    <location>
        <begin position="54"/>
        <end position="152"/>
    </location>
</feature>
<dbReference type="Gene3D" id="3.40.50.150">
    <property type="entry name" value="Vaccinia Virus protein VP39"/>
    <property type="match status" value="1"/>
</dbReference>
<proteinExistence type="predicted"/>
<comment type="caution">
    <text evidence="2">The sequence shown here is derived from an EMBL/GenBank/DDBJ whole genome shotgun (WGS) entry which is preliminary data.</text>
</comment>